<name>A0A2A7ANQ8_9FIRM</name>
<dbReference type="EMBL" id="NMTY01000024">
    <property type="protein sequence ID" value="PDX80834.1"/>
    <property type="molecule type" value="Genomic_DNA"/>
</dbReference>
<proteinExistence type="predicted"/>
<comment type="caution">
    <text evidence="1">The sequence shown here is derived from an EMBL/GenBank/DDBJ whole genome shotgun (WGS) entry which is preliminary data.</text>
</comment>
<gene>
    <name evidence="1" type="ORF">CGS58_10045</name>
</gene>
<evidence type="ECO:0000313" key="1">
    <source>
        <dbReference type="EMBL" id="PDX80834.1"/>
    </source>
</evidence>
<dbReference type="Proteomes" id="UP000220005">
    <property type="component" value="Unassembled WGS sequence"/>
</dbReference>
<accession>A0A2A7ANQ8</accession>
<sequence>MSAYKKITDLKVYVQELLNSGAPVCTAEKTARILACPGVPGEQVISWSVDAGGAAVKEKEAVVSTDASGHPDWIATKADASGSPVADCHAHLNQWIIGDSTFRRKYTAIPGQPDLYKPIGGPQRFVFLSEAIHIVQWREEWNVDAGGYINITDPEDLYVISGRDFSDTYRVI</sequence>
<protein>
    <submittedName>
        <fullName evidence="1">Uncharacterized protein</fullName>
    </submittedName>
</protein>
<evidence type="ECO:0000313" key="2">
    <source>
        <dbReference type="Proteomes" id="UP000220005"/>
    </source>
</evidence>
<reference evidence="1 2" key="1">
    <citation type="journal article" date="2017" name="Front. Microbiol.">
        <title>New Insights into the Diversity of the Genus Faecalibacterium.</title>
        <authorList>
            <person name="Benevides L."/>
            <person name="Burman S."/>
            <person name="Martin R."/>
            <person name="Robert V."/>
            <person name="Thomas M."/>
            <person name="Miquel S."/>
            <person name="Chain F."/>
            <person name="Sokol H."/>
            <person name="Bermudez-Humaran L.G."/>
            <person name="Morrison M."/>
            <person name="Langella P."/>
            <person name="Azevedo V.A."/>
            <person name="Chatel J.M."/>
            <person name="Soares S."/>
        </authorList>
    </citation>
    <scope>NUCLEOTIDE SEQUENCE [LARGE SCALE GENOMIC DNA]</scope>
    <source>
        <strain evidence="1 2">CNCM I 4575</strain>
    </source>
</reference>
<dbReference type="RefSeq" id="WP_097839766.1">
    <property type="nucleotide sequence ID" value="NZ_NMTY01000024.1"/>
</dbReference>
<organism evidence="1 2">
    <name type="scientific">Faecalibacterium prausnitzii</name>
    <dbReference type="NCBI Taxonomy" id="853"/>
    <lineage>
        <taxon>Bacteria</taxon>
        <taxon>Bacillati</taxon>
        <taxon>Bacillota</taxon>
        <taxon>Clostridia</taxon>
        <taxon>Eubacteriales</taxon>
        <taxon>Oscillospiraceae</taxon>
        <taxon>Faecalibacterium</taxon>
    </lineage>
</organism>
<dbReference type="AlphaFoldDB" id="A0A2A7ANQ8"/>